<organism evidence="20 21">
    <name type="scientific">Cavia porcellus</name>
    <name type="common">Guinea pig</name>
    <dbReference type="NCBI Taxonomy" id="10141"/>
    <lineage>
        <taxon>Eukaryota</taxon>
        <taxon>Metazoa</taxon>
        <taxon>Chordata</taxon>
        <taxon>Craniata</taxon>
        <taxon>Vertebrata</taxon>
        <taxon>Euteleostomi</taxon>
        <taxon>Mammalia</taxon>
        <taxon>Eutheria</taxon>
        <taxon>Euarchontoglires</taxon>
        <taxon>Glires</taxon>
        <taxon>Rodentia</taxon>
        <taxon>Hystricomorpha</taxon>
        <taxon>Caviidae</taxon>
        <taxon>Cavia</taxon>
    </lineage>
</organism>
<dbReference type="STRING" id="10141.ENSCPOP00000001049"/>
<keyword evidence="6" id="KW-0963">Cytoplasm</keyword>
<dbReference type="GO" id="GO:0005886">
    <property type="term" value="C:plasma membrane"/>
    <property type="evidence" value="ECO:0007669"/>
    <property type="project" value="Ensembl"/>
</dbReference>
<dbReference type="GO" id="GO:0005654">
    <property type="term" value="C:nucleoplasm"/>
    <property type="evidence" value="ECO:0007669"/>
    <property type="project" value="Ensembl"/>
</dbReference>
<feature type="domain" description="LIM zinc-binding" evidence="19">
    <location>
        <begin position="440"/>
        <end position="501"/>
    </location>
</feature>
<evidence type="ECO:0000256" key="4">
    <source>
        <dbReference type="ARBA" id="ARBA00009611"/>
    </source>
</evidence>
<keyword evidence="9" id="KW-0677">Repeat</keyword>
<evidence type="ECO:0000256" key="15">
    <source>
        <dbReference type="ARBA" id="ARBA00023163"/>
    </source>
</evidence>
<dbReference type="GO" id="GO:0003714">
    <property type="term" value="F:transcription corepressor activity"/>
    <property type="evidence" value="ECO:0007669"/>
    <property type="project" value="Ensembl"/>
</dbReference>
<dbReference type="GO" id="GO:0005925">
    <property type="term" value="C:focal adhesion"/>
    <property type="evidence" value="ECO:0007669"/>
    <property type="project" value="Ensembl"/>
</dbReference>
<dbReference type="EMBL" id="AAKN02012264">
    <property type="status" value="NOT_ANNOTATED_CDS"/>
    <property type="molecule type" value="Genomic_DNA"/>
</dbReference>
<evidence type="ECO:0000256" key="13">
    <source>
        <dbReference type="ARBA" id="ARBA00023038"/>
    </source>
</evidence>
<protein>
    <recommendedName>
        <fullName evidence="5">LIM domain-containing protein 1</fullName>
    </recommendedName>
</protein>
<evidence type="ECO:0000256" key="1">
    <source>
        <dbReference type="ARBA" id="ARBA00004123"/>
    </source>
</evidence>
<dbReference type="OrthoDB" id="25414at2759"/>
<dbReference type="GO" id="GO:0007010">
    <property type="term" value="P:cytoskeleton organization"/>
    <property type="evidence" value="ECO:0007669"/>
    <property type="project" value="Ensembl"/>
</dbReference>
<evidence type="ECO:0000256" key="9">
    <source>
        <dbReference type="ARBA" id="ARBA00022737"/>
    </source>
</evidence>
<reference evidence="20" key="2">
    <citation type="submission" date="2025-08" db="UniProtKB">
        <authorList>
            <consortium name="Ensembl"/>
        </authorList>
    </citation>
    <scope>IDENTIFICATION</scope>
    <source>
        <strain evidence="20">2N</strain>
    </source>
</reference>
<evidence type="ECO:0000313" key="20">
    <source>
        <dbReference type="Ensembl" id="ENSCPOP00000001049.2"/>
    </source>
</evidence>
<evidence type="ECO:0000313" key="21">
    <source>
        <dbReference type="Proteomes" id="UP000005447"/>
    </source>
</evidence>
<keyword evidence="13 17" id="KW-0440">LIM domain</keyword>
<dbReference type="GeneID" id="100714516"/>
<evidence type="ECO:0000256" key="3">
    <source>
        <dbReference type="ARBA" id="ARBA00004496"/>
    </source>
</evidence>
<dbReference type="GO" id="GO:0002076">
    <property type="term" value="P:osteoblast development"/>
    <property type="evidence" value="ECO:0007669"/>
    <property type="project" value="Ensembl"/>
</dbReference>
<dbReference type="GO" id="GO:0016442">
    <property type="term" value="C:RISC complex"/>
    <property type="evidence" value="ECO:0007669"/>
    <property type="project" value="Ensembl"/>
</dbReference>
<dbReference type="Proteomes" id="UP000005447">
    <property type="component" value="Unassembled WGS sequence"/>
</dbReference>
<dbReference type="InterPro" id="IPR001781">
    <property type="entry name" value="Znf_LIM"/>
</dbReference>
<reference evidence="20" key="3">
    <citation type="submission" date="2025-09" db="UniProtKB">
        <authorList>
            <consortium name="Ensembl"/>
        </authorList>
    </citation>
    <scope>IDENTIFICATION</scope>
    <source>
        <strain evidence="20">2N</strain>
    </source>
</reference>
<dbReference type="Ensembl" id="ENSCPOT00000001176.3">
    <property type="protein sequence ID" value="ENSCPOP00000001049.2"/>
    <property type="gene ID" value="ENSCPOG00000001164.4"/>
</dbReference>
<keyword evidence="8 17" id="KW-0479">Metal-binding</keyword>
<evidence type="ECO:0000256" key="6">
    <source>
        <dbReference type="ARBA" id="ARBA00022490"/>
    </source>
</evidence>
<dbReference type="SMART" id="SM00132">
    <property type="entry name" value="LIM"/>
    <property type="match status" value="3"/>
</dbReference>
<feature type="domain" description="LIM zinc-binding" evidence="19">
    <location>
        <begin position="505"/>
        <end position="565"/>
    </location>
</feature>
<reference evidence="21" key="1">
    <citation type="journal article" date="2011" name="Nature">
        <title>A high-resolution map of human evolutionary constraint using 29 mammals.</title>
        <authorList>
            <person name="Lindblad-Toh K."/>
            <person name="Garber M."/>
            <person name="Zuk O."/>
            <person name="Lin M.F."/>
            <person name="Parker B.J."/>
            <person name="Washietl S."/>
            <person name="Kheradpour P."/>
            <person name="Ernst J."/>
            <person name="Jordan G."/>
            <person name="Mauceli E."/>
            <person name="Ward L.D."/>
            <person name="Lowe C.B."/>
            <person name="Holloway A.K."/>
            <person name="Clamp M."/>
            <person name="Gnerre S."/>
            <person name="Alfoldi J."/>
            <person name="Beal K."/>
            <person name="Chang J."/>
            <person name="Clawson H."/>
            <person name="Cuff J."/>
            <person name="Di Palma F."/>
            <person name="Fitzgerald S."/>
            <person name="Flicek P."/>
            <person name="Guttman M."/>
            <person name="Hubisz M.J."/>
            <person name="Jaffe D.B."/>
            <person name="Jungreis I."/>
            <person name="Kent W.J."/>
            <person name="Kostka D."/>
            <person name="Lara M."/>
            <person name="Martins A.L."/>
            <person name="Massingham T."/>
            <person name="Moltke I."/>
            <person name="Raney B.J."/>
            <person name="Rasmussen M.D."/>
            <person name="Robinson J."/>
            <person name="Stark A."/>
            <person name="Vilella A.J."/>
            <person name="Wen J."/>
            <person name="Xie X."/>
            <person name="Zody M.C."/>
            <person name="Baldwin J."/>
            <person name="Bloom T."/>
            <person name="Chin C.W."/>
            <person name="Heiman D."/>
            <person name="Nicol R."/>
            <person name="Nusbaum C."/>
            <person name="Young S."/>
            <person name="Wilkinson J."/>
            <person name="Worley K.C."/>
            <person name="Kovar C.L."/>
            <person name="Muzny D.M."/>
            <person name="Gibbs R.A."/>
            <person name="Cree A."/>
            <person name="Dihn H.H."/>
            <person name="Fowler G."/>
            <person name="Jhangiani S."/>
            <person name="Joshi V."/>
            <person name="Lee S."/>
            <person name="Lewis L.R."/>
            <person name="Nazareth L.V."/>
            <person name="Okwuonu G."/>
            <person name="Santibanez J."/>
            <person name="Warren W.C."/>
            <person name="Mardis E.R."/>
            <person name="Weinstock G.M."/>
            <person name="Wilson R.K."/>
            <person name="Delehaunty K."/>
            <person name="Dooling D."/>
            <person name="Fronik C."/>
            <person name="Fulton L."/>
            <person name="Fulton B."/>
            <person name="Graves T."/>
            <person name="Minx P."/>
            <person name="Sodergren E."/>
            <person name="Birney E."/>
            <person name="Margulies E.H."/>
            <person name="Herrero J."/>
            <person name="Green E.D."/>
            <person name="Haussler D."/>
            <person name="Siepel A."/>
            <person name="Goldman N."/>
            <person name="Pollard K.S."/>
            <person name="Pedersen J.S."/>
            <person name="Lander E.S."/>
            <person name="Kellis M."/>
        </authorList>
    </citation>
    <scope>NUCLEOTIDE SEQUENCE [LARGE SCALE GENOMIC DNA]</scope>
    <source>
        <strain evidence="21">2N</strain>
    </source>
</reference>
<evidence type="ECO:0000259" key="19">
    <source>
        <dbReference type="PROSITE" id="PS50023"/>
    </source>
</evidence>
<dbReference type="GeneTree" id="ENSGT00940000159019"/>
<dbReference type="CDD" id="cd09438">
    <property type="entry name" value="LIM3_Ajuba_like"/>
    <property type="match status" value="1"/>
</dbReference>
<name>H0UVL1_CAVPO</name>
<evidence type="ECO:0000256" key="12">
    <source>
        <dbReference type="ARBA" id="ARBA00023015"/>
    </source>
</evidence>
<keyword evidence="7" id="KW-0678">Repressor</keyword>
<dbReference type="GO" id="GO:0005667">
    <property type="term" value="C:transcription regulator complex"/>
    <property type="evidence" value="ECO:0007669"/>
    <property type="project" value="TreeGrafter"/>
</dbReference>
<dbReference type="GO" id="GO:0035278">
    <property type="term" value="P:miRNA-mediated gene silencing by inhibition of translation"/>
    <property type="evidence" value="ECO:0007669"/>
    <property type="project" value="Ensembl"/>
</dbReference>
<dbReference type="GO" id="GO:0046872">
    <property type="term" value="F:metal ion binding"/>
    <property type="evidence" value="ECO:0007669"/>
    <property type="project" value="UniProtKB-KW"/>
</dbReference>
<feature type="domain" description="LIM zinc-binding" evidence="19">
    <location>
        <begin position="566"/>
        <end position="634"/>
    </location>
</feature>
<keyword evidence="16" id="KW-0539">Nucleus</keyword>
<evidence type="ECO:0000256" key="5">
    <source>
        <dbReference type="ARBA" id="ARBA00015501"/>
    </source>
</evidence>
<dbReference type="GO" id="GO:0001666">
    <property type="term" value="P:response to hypoxia"/>
    <property type="evidence" value="ECO:0007669"/>
    <property type="project" value="Ensembl"/>
</dbReference>
<keyword evidence="15" id="KW-0804">Transcription</keyword>
<dbReference type="GO" id="GO:0033962">
    <property type="term" value="P:P-body assembly"/>
    <property type="evidence" value="ECO:0007669"/>
    <property type="project" value="Ensembl"/>
</dbReference>
<dbReference type="FunCoup" id="H0UVL1">
    <property type="interactions" value="746"/>
</dbReference>
<dbReference type="PANTHER" id="PTHR24219">
    <property type="entry name" value="LIM DOMAIN-CONTAINING PROTEIN JUB"/>
    <property type="match status" value="1"/>
</dbReference>
<dbReference type="GO" id="GO:0008360">
    <property type="term" value="P:regulation of cell shape"/>
    <property type="evidence" value="ECO:0007669"/>
    <property type="project" value="Ensembl"/>
</dbReference>
<proteinExistence type="inferred from homology"/>
<dbReference type="InterPro" id="IPR047245">
    <property type="entry name" value="Ajuba-like_LIM1"/>
</dbReference>
<keyword evidence="14" id="KW-0943">RNA-mediated gene silencing</keyword>
<evidence type="ECO:0000256" key="17">
    <source>
        <dbReference type="PROSITE-ProRule" id="PRU00125"/>
    </source>
</evidence>
<dbReference type="PROSITE" id="PS00478">
    <property type="entry name" value="LIM_DOMAIN_1"/>
    <property type="match status" value="1"/>
</dbReference>
<dbReference type="GO" id="GO:0090090">
    <property type="term" value="P:negative regulation of canonical Wnt signaling pathway"/>
    <property type="evidence" value="ECO:0007669"/>
    <property type="project" value="Ensembl"/>
</dbReference>
<dbReference type="HOGENOM" id="CLU_001357_11_1_1"/>
<sequence length="646" mass="69253">MDKYDDLGLEASKFIEDLNMYEASKDGLFRVDRGAGNNPEFEETRRVFATKMAKIHLQQQQQLLQEEPLPRGARGLVHGGGRLGLKLAADGAAKPPLAASAVAPGVATTVAPGQPVHPASEQRAGPCVPGPRPNNQERTSREGLGSLERSAVHQPGPCEDPSCLTHGDYYDNLSPASPTWGDKTGASPSVSLGAASRWPGPLGSDLSLPRPSGDRPLYQPQLSFDSGLRGQDANVGGPNIEKRAGLWSTAASHRVSPLLSPGLENGAPAQPRSPLVSAAPDAGQGVLLKTNLVPECEALGVLAKSTVDAQPWFRDGPKSYLSSSALLPSPASTDVPGPEPKHGSADPDSGSKLSTTGPRHPGVPSLPELSCREGPAGWSSDSSLGPGLPEPPNSPRVRLPCQTLLPGPELGPSTAELKLEALTQRLEREMDAHPKADYFGACVKCSKGVFGAGQACQAMGNLYHDACFTCAACSRRLRGKAFYFVNGKVFCEEDFLYSGFQQSADRCFLCGHLIMDMILQALGKSYHPGCFRCVICNECLDGVPFTVDSENKIYCVRDYHKVLAPKCAACRLPILPPEGSDETIRVVSMDRDYHVECYRCEDCGLELNDEDGHRCYPLDDHLFCHACHVKRLEKGPSSTSLHQHHF</sequence>
<dbReference type="OMA" id="SCKEGPP"/>
<dbReference type="SUPFAM" id="SSF57716">
    <property type="entry name" value="Glucocorticoid receptor-like (DNA-binding domain)"/>
    <property type="match status" value="2"/>
</dbReference>
<dbReference type="KEGG" id="cpoc:100714516"/>
<dbReference type="Bgee" id="ENSCPOG00000001164">
    <property type="expression patterns" value="Expressed in heart and 13 other cell types or tissues"/>
</dbReference>
<feature type="region of interest" description="Disordered" evidence="18">
    <location>
        <begin position="110"/>
        <end position="140"/>
    </location>
</feature>
<evidence type="ECO:0000256" key="16">
    <source>
        <dbReference type="ARBA" id="ARBA00023242"/>
    </source>
</evidence>
<comment type="similarity">
    <text evidence="4">Belongs to the zyxin/ajuba family.</text>
</comment>
<dbReference type="PROSITE" id="PS50023">
    <property type="entry name" value="LIM_DOMAIN_2"/>
    <property type="match status" value="3"/>
</dbReference>
<comment type="subcellular location">
    <subcellularLocation>
        <location evidence="2">Cell junction</location>
    </subcellularLocation>
    <subcellularLocation>
        <location evidence="3">Cytoplasm</location>
    </subcellularLocation>
    <subcellularLocation>
        <location evidence="1">Nucleus</location>
    </subcellularLocation>
</comment>
<dbReference type="CTD" id="8994"/>
<dbReference type="FunFam" id="2.10.110.10:FF:000036">
    <property type="entry name" value="LIM domain-containing protein 1"/>
    <property type="match status" value="1"/>
</dbReference>
<dbReference type="CDD" id="cd09352">
    <property type="entry name" value="LIM1_Ajuba_like"/>
    <property type="match status" value="1"/>
</dbReference>
<dbReference type="GO" id="GO:0045668">
    <property type="term" value="P:negative regulation of osteoblast differentiation"/>
    <property type="evidence" value="ECO:0007669"/>
    <property type="project" value="Ensembl"/>
</dbReference>
<dbReference type="InParanoid" id="H0UVL1"/>
<accession>H0UVL1</accession>
<dbReference type="Pfam" id="PF00412">
    <property type="entry name" value="LIM"/>
    <property type="match status" value="3"/>
</dbReference>
<dbReference type="GO" id="GO:0000932">
    <property type="term" value="C:P-body"/>
    <property type="evidence" value="ECO:0007669"/>
    <property type="project" value="Ensembl"/>
</dbReference>
<evidence type="ECO:0000256" key="11">
    <source>
        <dbReference type="ARBA" id="ARBA00022949"/>
    </source>
</evidence>
<evidence type="ECO:0000256" key="14">
    <source>
        <dbReference type="ARBA" id="ARBA00023158"/>
    </source>
</evidence>
<keyword evidence="12" id="KW-0805">Transcription regulation</keyword>
<dbReference type="GO" id="GO:0005912">
    <property type="term" value="C:adherens junction"/>
    <property type="evidence" value="ECO:0007669"/>
    <property type="project" value="Ensembl"/>
</dbReference>
<evidence type="ECO:0000256" key="18">
    <source>
        <dbReference type="SAM" id="MobiDB-lite"/>
    </source>
</evidence>
<dbReference type="eggNOG" id="KOG1701">
    <property type="taxonomic scope" value="Eukaryota"/>
</dbReference>
<dbReference type="FunFam" id="2.10.110.10:FF:000037">
    <property type="entry name" value="LIM domain-containing protein 1"/>
    <property type="match status" value="1"/>
</dbReference>
<keyword evidence="11" id="KW-0965">Cell junction</keyword>
<evidence type="ECO:0000256" key="10">
    <source>
        <dbReference type="ARBA" id="ARBA00022833"/>
    </source>
</evidence>
<dbReference type="PANTHER" id="PTHR24219:SF3">
    <property type="entry name" value="LIM DOMAIN-CONTAINING PROTEIN 1"/>
    <property type="match status" value="1"/>
</dbReference>
<feature type="region of interest" description="Disordered" evidence="18">
    <location>
        <begin position="180"/>
        <end position="239"/>
    </location>
</feature>
<keyword evidence="10 17" id="KW-0862">Zinc</keyword>
<feature type="region of interest" description="Disordered" evidence="18">
    <location>
        <begin position="324"/>
        <end position="412"/>
    </location>
</feature>
<dbReference type="AlphaFoldDB" id="H0UVL1"/>
<dbReference type="CDD" id="cd09355">
    <property type="entry name" value="LIM2_Ajuba_like"/>
    <property type="match status" value="1"/>
</dbReference>
<dbReference type="InterPro" id="IPR047172">
    <property type="entry name" value="Ajuba-like"/>
</dbReference>
<evidence type="ECO:0000256" key="8">
    <source>
        <dbReference type="ARBA" id="ARBA00022723"/>
    </source>
</evidence>
<evidence type="ECO:0000256" key="7">
    <source>
        <dbReference type="ARBA" id="ARBA00022491"/>
    </source>
</evidence>
<dbReference type="Gene3D" id="2.10.110.10">
    <property type="entry name" value="Cysteine Rich Protein"/>
    <property type="match status" value="3"/>
</dbReference>
<gene>
    <name evidence="20" type="primary">LIMD1</name>
</gene>
<dbReference type="GO" id="GO:0016477">
    <property type="term" value="P:cell migration"/>
    <property type="evidence" value="ECO:0007669"/>
    <property type="project" value="Ensembl"/>
</dbReference>
<keyword evidence="21" id="KW-1185">Reference proteome</keyword>
<evidence type="ECO:0000256" key="2">
    <source>
        <dbReference type="ARBA" id="ARBA00004282"/>
    </source>
</evidence>
<dbReference type="InterPro" id="IPR047247">
    <property type="entry name" value="Ajuba-like_LIM2"/>
</dbReference>
<dbReference type="FunFam" id="2.10.110.10:FF:000028">
    <property type="entry name" value="LIM domain-containing protein 1"/>
    <property type="match status" value="1"/>
</dbReference>
<dbReference type="RefSeq" id="XP_003477068.1">
    <property type="nucleotide sequence ID" value="XM_003477020.5"/>
</dbReference>
<dbReference type="InterPro" id="IPR047248">
    <property type="entry name" value="Ajuba-like_LIM3"/>
</dbReference>
<dbReference type="VEuPathDB" id="HostDB:ENSCPOG00000001164"/>
<dbReference type="GO" id="GO:0035331">
    <property type="term" value="P:negative regulation of hippo signaling"/>
    <property type="evidence" value="ECO:0007669"/>
    <property type="project" value="Ensembl"/>
</dbReference>